<evidence type="ECO:0000313" key="2">
    <source>
        <dbReference type="EMBL" id="CCC90994.1"/>
    </source>
</evidence>
<gene>
    <name evidence="2" type="ORF">TCIL3000_6_2350</name>
</gene>
<name>G0UNN4_TRYCI</name>
<sequence length="117" mass="13290">MDKSKVRGERTTITTIPARLNVHNFLTNQDDDNSRLLSPHSPQKLHYHMYCPPFLNSGECLTGWQAAQSIVSTTVIDTRKAKKKKKKKPGTEGKESKGCHEKKKHGYIQRRTTTIEG</sequence>
<proteinExistence type="predicted"/>
<feature type="compositionally biased region" description="Basic and acidic residues" evidence="1">
    <location>
        <begin position="89"/>
        <end position="99"/>
    </location>
</feature>
<dbReference type="AlphaFoldDB" id="G0UNN4"/>
<reference evidence="2" key="1">
    <citation type="journal article" date="2012" name="Proc. Natl. Acad. Sci. U.S.A.">
        <title>Antigenic diversity is generated by distinct evolutionary mechanisms in African trypanosome species.</title>
        <authorList>
            <person name="Jackson A.P."/>
            <person name="Berry A."/>
            <person name="Aslett M."/>
            <person name="Allison H.C."/>
            <person name="Burton P."/>
            <person name="Vavrova-Anderson J."/>
            <person name="Brown R."/>
            <person name="Browne H."/>
            <person name="Corton N."/>
            <person name="Hauser H."/>
            <person name="Gamble J."/>
            <person name="Gilderthorp R."/>
            <person name="Marcello L."/>
            <person name="McQuillan J."/>
            <person name="Otto T.D."/>
            <person name="Quail M.A."/>
            <person name="Sanders M.J."/>
            <person name="van Tonder A."/>
            <person name="Ginger M.L."/>
            <person name="Field M.C."/>
            <person name="Barry J.D."/>
            <person name="Hertz-Fowler C."/>
            <person name="Berriman M."/>
        </authorList>
    </citation>
    <scope>NUCLEOTIDE SEQUENCE</scope>
    <source>
        <strain evidence="2">IL3000</strain>
    </source>
</reference>
<feature type="region of interest" description="Disordered" evidence="1">
    <location>
        <begin position="78"/>
        <end position="117"/>
    </location>
</feature>
<evidence type="ECO:0000256" key="1">
    <source>
        <dbReference type="SAM" id="MobiDB-lite"/>
    </source>
</evidence>
<protein>
    <submittedName>
        <fullName evidence="2">Uncharacterized protein</fullName>
    </submittedName>
</protein>
<accession>G0UNN4</accession>
<dbReference type="EMBL" id="HE575319">
    <property type="protein sequence ID" value="CCC90994.1"/>
    <property type="molecule type" value="Genomic_DNA"/>
</dbReference>
<organism evidence="2">
    <name type="scientific">Trypanosoma congolense (strain IL3000)</name>
    <dbReference type="NCBI Taxonomy" id="1068625"/>
    <lineage>
        <taxon>Eukaryota</taxon>
        <taxon>Discoba</taxon>
        <taxon>Euglenozoa</taxon>
        <taxon>Kinetoplastea</taxon>
        <taxon>Metakinetoplastina</taxon>
        <taxon>Trypanosomatida</taxon>
        <taxon>Trypanosomatidae</taxon>
        <taxon>Trypanosoma</taxon>
        <taxon>Nannomonas</taxon>
    </lineage>
</organism>